<accession>A0ABZ1IHX5</accession>
<evidence type="ECO:0000313" key="1">
    <source>
        <dbReference type="EMBL" id="WSE34065.1"/>
    </source>
</evidence>
<proteinExistence type="predicted"/>
<reference evidence="1 2" key="1">
    <citation type="journal article" date="2015" name="Int. J. Syst. Evol. Microbiol.">
        <title>Amycolatopsis rhabdoformis sp. nov., an actinomycete isolated from a tropical forest soil.</title>
        <authorList>
            <person name="Souza W.R."/>
            <person name="Silva R.E."/>
            <person name="Goodfellow M."/>
            <person name="Busarakam K."/>
            <person name="Figueiro F.S."/>
            <person name="Ferreira D."/>
            <person name="Rodrigues-Filho E."/>
            <person name="Moraes L.A.B."/>
            <person name="Zucchi T.D."/>
        </authorList>
    </citation>
    <scope>NUCLEOTIDE SEQUENCE [LARGE SCALE GENOMIC DNA]</scope>
    <source>
        <strain evidence="1 2">NCIMB 14900</strain>
    </source>
</reference>
<keyword evidence="2" id="KW-1185">Reference proteome</keyword>
<evidence type="ECO:0000313" key="2">
    <source>
        <dbReference type="Proteomes" id="UP001330812"/>
    </source>
</evidence>
<sequence length="243" mass="27596">MVNDLIDFVIDRHGGLDRWRAATNISATVRIYGAFWPFKGQPDRLGVEAVTADLRGQRISLAPFGENQVVDFDAEQDRVRISDGNGEIRDELSAPRRSMAGFTSDTPWTATQTGYFISYASWMYLLEPYLFTLPGVTSRELEPWQEVGETWRRLEVTFPDGLSTHSRVQTYYFDADTGLQRRMDYSPDVNGNPLVAHYTTEHHDFGGLIVPTRRRVLLRDEDGVADQSFCAILLDVSDVRLNP</sequence>
<dbReference type="EMBL" id="CP142149">
    <property type="protein sequence ID" value="WSE34065.1"/>
    <property type="molecule type" value="Genomic_DNA"/>
</dbReference>
<organism evidence="1 2">
    <name type="scientific">Amycolatopsis rhabdoformis</name>
    <dbReference type="NCBI Taxonomy" id="1448059"/>
    <lineage>
        <taxon>Bacteria</taxon>
        <taxon>Bacillati</taxon>
        <taxon>Actinomycetota</taxon>
        <taxon>Actinomycetes</taxon>
        <taxon>Pseudonocardiales</taxon>
        <taxon>Pseudonocardiaceae</taxon>
        <taxon>Amycolatopsis</taxon>
    </lineage>
</organism>
<dbReference type="RefSeq" id="WP_326836862.1">
    <property type="nucleotide sequence ID" value="NZ_CP142149.1"/>
</dbReference>
<protein>
    <recommendedName>
        <fullName evidence="3">DUF3386 family protein</fullName>
    </recommendedName>
</protein>
<dbReference type="Proteomes" id="UP001330812">
    <property type="component" value="Chromosome"/>
</dbReference>
<gene>
    <name evidence="1" type="ORF">VSH64_18510</name>
</gene>
<evidence type="ECO:0008006" key="3">
    <source>
        <dbReference type="Google" id="ProtNLM"/>
    </source>
</evidence>
<name>A0ABZ1IHX5_9PSEU</name>